<organism evidence="3">
    <name type="scientific">marine metagenome</name>
    <dbReference type="NCBI Taxonomy" id="408172"/>
    <lineage>
        <taxon>unclassified sequences</taxon>
        <taxon>metagenomes</taxon>
        <taxon>ecological metagenomes</taxon>
    </lineage>
</organism>
<keyword evidence="1" id="KW-0238">DNA-binding</keyword>
<sequence>MFEPLVVTYRNLSARIVYAPSDKLYHASWSLGGLRGKVASRKLETAKEKVLKKLKLLYQGRLSLASLSEKESATASSTITLLREHGFPNLLDVAVEYIAIRKAAESHNPVTVLQSFSQAHASIEAVPFSTAADEWFNYKKPGWSEVTSKNIESRLTRMKTILDLDVSDLDHEVLTEYLKQYKKYKPKTRNHLREILKGVLSFSRDRKWMEEKAFERIRGILKNESAPAESTEIL</sequence>
<protein>
    <recommendedName>
        <fullName evidence="2">Core-binding (CB) domain-containing protein</fullName>
    </recommendedName>
</protein>
<dbReference type="InterPro" id="IPR044068">
    <property type="entry name" value="CB"/>
</dbReference>
<proteinExistence type="predicted"/>
<name>A0A382PDG9_9ZZZZ</name>
<evidence type="ECO:0000259" key="2">
    <source>
        <dbReference type="PROSITE" id="PS51900"/>
    </source>
</evidence>
<dbReference type="Gene3D" id="1.10.150.130">
    <property type="match status" value="1"/>
</dbReference>
<feature type="non-terminal residue" evidence="3">
    <location>
        <position position="234"/>
    </location>
</feature>
<dbReference type="InterPro" id="IPR010998">
    <property type="entry name" value="Integrase_recombinase_N"/>
</dbReference>
<accession>A0A382PDG9</accession>
<dbReference type="GO" id="GO:0003677">
    <property type="term" value="F:DNA binding"/>
    <property type="evidence" value="ECO:0007669"/>
    <property type="project" value="UniProtKB-KW"/>
</dbReference>
<dbReference type="AlphaFoldDB" id="A0A382PDG9"/>
<dbReference type="InterPro" id="IPR053876">
    <property type="entry name" value="Phage_int_M"/>
</dbReference>
<dbReference type="InterPro" id="IPR011010">
    <property type="entry name" value="DNA_brk_join_enz"/>
</dbReference>
<feature type="domain" description="Core-binding (CB)" evidence="2">
    <location>
        <begin position="126"/>
        <end position="204"/>
    </location>
</feature>
<evidence type="ECO:0000313" key="3">
    <source>
        <dbReference type="EMBL" id="SVC69931.1"/>
    </source>
</evidence>
<evidence type="ECO:0000256" key="1">
    <source>
        <dbReference type="ARBA" id="ARBA00023125"/>
    </source>
</evidence>
<dbReference type="EMBL" id="UINC01105753">
    <property type="protein sequence ID" value="SVC69931.1"/>
    <property type="molecule type" value="Genomic_DNA"/>
</dbReference>
<dbReference type="Pfam" id="PF22022">
    <property type="entry name" value="Phage_int_M"/>
    <property type="match status" value="1"/>
</dbReference>
<reference evidence="3" key="1">
    <citation type="submission" date="2018-05" db="EMBL/GenBank/DDBJ databases">
        <authorList>
            <person name="Lanie J.A."/>
            <person name="Ng W.-L."/>
            <person name="Kazmierczak K.M."/>
            <person name="Andrzejewski T.M."/>
            <person name="Davidsen T.M."/>
            <person name="Wayne K.J."/>
            <person name="Tettelin H."/>
            <person name="Glass J.I."/>
            <person name="Rusch D."/>
            <person name="Podicherti R."/>
            <person name="Tsui H.-C.T."/>
            <person name="Winkler M.E."/>
        </authorList>
    </citation>
    <scope>NUCLEOTIDE SEQUENCE</scope>
</reference>
<dbReference type="PROSITE" id="PS51900">
    <property type="entry name" value="CB"/>
    <property type="match status" value="1"/>
</dbReference>
<gene>
    <name evidence="3" type="ORF">METZ01_LOCUS322785</name>
</gene>
<dbReference type="SUPFAM" id="SSF56349">
    <property type="entry name" value="DNA breaking-rejoining enzymes"/>
    <property type="match status" value="1"/>
</dbReference>